<dbReference type="EMBL" id="PVBT01000004">
    <property type="protein sequence ID" value="PRD52332.1"/>
    <property type="molecule type" value="Genomic_DNA"/>
</dbReference>
<evidence type="ECO:0000256" key="3">
    <source>
        <dbReference type="ARBA" id="ARBA00022905"/>
    </source>
</evidence>
<dbReference type="OrthoDB" id="7995890at2"/>
<dbReference type="GO" id="GO:0048038">
    <property type="term" value="F:quinone binding"/>
    <property type="evidence" value="ECO:0007669"/>
    <property type="project" value="InterPro"/>
</dbReference>
<name>A0A2S9JH68_9HYPH</name>
<dbReference type="NCBIfam" id="TIGR03859">
    <property type="entry name" value="PQQ_PqqD"/>
    <property type="match status" value="1"/>
</dbReference>
<dbReference type="InterPro" id="IPR041881">
    <property type="entry name" value="PqqD_sf"/>
</dbReference>
<evidence type="ECO:0000256" key="2">
    <source>
        <dbReference type="ARBA" id="ARBA00011741"/>
    </source>
</evidence>
<gene>
    <name evidence="4" type="primary">pqqD</name>
    <name evidence="4" type="ORF">C5750_15685</name>
</gene>
<sequence length="99" mass="11353">MTATVRSRAIVSMQSRPVLQRHVRLQYDGVREAWALLSPEKIFWPNEVSLDILRLCNGRHNVAQMIALLADQYAAEQEEIAPDISAFLQEWSDKFLVSL</sequence>
<dbReference type="InterPro" id="IPR022479">
    <property type="entry name" value="PqqD_bac"/>
</dbReference>
<keyword evidence="3" id="KW-0884">PQQ biosynthesis</keyword>
<comment type="caution">
    <text evidence="4">The sequence shown here is derived from an EMBL/GenBank/DDBJ whole genome shotgun (WGS) entry which is preliminary data.</text>
</comment>
<evidence type="ECO:0000313" key="4">
    <source>
        <dbReference type="EMBL" id="PRD52332.1"/>
    </source>
</evidence>
<dbReference type="Gene3D" id="1.10.10.1150">
    <property type="entry name" value="Coenzyme PQQ synthesis protein D (PqqD)"/>
    <property type="match status" value="1"/>
</dbReference>
<dbReference type="AlphaFoldDB" id="A0A2S9JH68"/>
<comment type="pathway">
    <text evidence="1">Cofactor biosynthesis; pyrroloquinoline quinone biosynthesis.</text>
</comment>
<dbReference type="InterPro" id="IPR008792">
    <property type="entry name" value="PQQD"/>
</dbReference>
<protein>
    <submittedName>
        <fullName evidence="4">Pyrroloquinoline quinone biosynthesis peptide chaperone PqqD</fullName>
    </submittedName>
</protein>
<keyword evidence="5" id="KW-1185">Reference proteome</keyword>
<accession>A0A2S9JH68</accession>
<dbReference type="Pfam" id="PF05402">
    <property type="entry name" value="PqqD"/>
    <property type="match status" value="1"/>
</dbReference>
<dbReference type="RefSeq" id="WP_105734842.1">
    <property type="nucleotide sequence ID" value="NZ_PVBT01000004.1"/>
</dbReference>
<organism evidence="4 5">
    <name type="scientific">Phyllobacterium myrsinacearum</name>
    <dbReference type="NCBI Taxonomy" id="28101"/>
    <lineage>
        <taxon>Bacteria</taxon>
        <taxon>Pseudomonadati</taxon>
        <taxon>Pseudomonadota</taxon>
        <taxon>Alphaproteobacteria</taxon>
        <taxon>Hyphomicrobiales</taxon>
        <taxon>Phyllobacteriaceae</taxon>
        <taxon>Phyllobacterium</taxon>
    </lineage>
</organism>
<reference evidence="4 5" key="1">
    <citation type="submission" date="2018-02" db="EMBL/GenBank/DDBJ databases">
        <title>The draft genome of Phyllobacterium myrsinacearum DSM5892.</title>
        <authorList>
            <person name="Li L."/>
            <person name="Liu L."/>
            <person name="Zhang X."/>
            <person name="Wang T."/>
        </authorList>
    </citation>
    <scope>NUCLEOTIDE SEQUENCE [LARGE SCALE GENOMIC DNA]</scope>
    <source>
        <strain evidence="4 5">DSM 5892</strain>
    </source>
</reference>
<dbReference type="GO" id="GO:0018189">
    <property type="term" value="P:pyrroloquinoline quinone biosynthetic process"/>
    <property type="evidence" value="ECO:0007669"/>
    <property type="project" value="UniProtKB-UniPathway"/>
</dbReference>
<dbReference type="Proteomes" id="UP000238563">
    <property type="component" value="Unassembled WGS sequence"/>
</dbReference>
<dbReference type="UniPathway" id="UPA00539"/>
<evidence type="ECO:0000313" key="5">
    <source>
        <dbReference type="Proteomes" id="UP000238563"/>
    </source>
</evidence>
<evidence type="ECO:0000256" key="1">
    <source>
        <dbReference type="ARBA" id="ARBA00004886"/>
    </source>
</evidence>
<comment type="subunit">
    <text evidence="2">Monomer. Interacts with PqqE.</text>
</comment>
<proteinExistence type="predicted"/>